<evidence type="ECO:0000313" key="2">
    <source>
        <dbReference type="Proteomes" id="UP000037931"/>
    </source>
</evidence>
<evidence type="ECO:0008006" key="3">
    <source>
        <dbReference type="Google" id="ProtNLM"/>
    </source>
</evidence>
<proteinExistence type="predicted"/>
<protein>
    <recommendedName>
        <fullName evidence="3">Restriction endonuclease</fullName>
    </recommendedName>
</protein>
<sequence length="260" mass="30107">MIKESKEEGFIKRVFNHFGFDLEKIGESDTKSPDFITSDDQYKILLELKTKNESQETLEERDKILNNSEIYSKNTPLHRNNRISKLFDKAAKQFHAKKKVVGADFCFLILHASGPSTSYHLIQFEASAYGSVELITFEPKNEPLKKCYYFQNSDFYKHKTIIDGAILVGENSLRFCINDLSPRYKSVRTSSFVKAFTNGVVDPTTKEAESKAYSVRTSIDRNDEHELIEHIKQKYSIDKVMPFNFMHQMLITRIDASEME</sequence>
<evidence type="ECO:0000313" key="1">
    <source>
        <dbReference type="EMBL" id="KPA92977.1"/>
    </source>
</evidence>
<gene>
    <name evidence="1" type="ORF">PF66_00719</name>
</gene>
<comment type="caution">
    <text evidence="1">The sequence shown here is derived from an EMBL/GenBank/DDBJ whole genome shotgun (WGS) entry which is preliminary data.</text>
</comment>
<keyword evidence="2" id="KW-1185">Reference proteome</keyword>
<dbReference type="Proteomes" id="UP000037931">
    <property type="component" value="Unassembled WGS sequence"/>
</dbReference>
<organism evidence="1 2">
    <name type="scientific">Pseudomonas asplenii</name>
    <dbReference type="NCBI Taxonomy" id="53407"/>
    <lineage>
        <taxon>Bacteria</taxon>
        <taxon>Pseudomonadati</taxon>
        <taxon>Pseudomonadota</taxon>
        <taxon>Gammaproteobacteria</taxon>
        <taxon>Pseudomonadales</taxon>
        <taxon>Pseudomonadaceae</taxon>
        <taxon>Pseudomonas</taxon>
    </lineage>
</organism>
<dbReference type="EMBL" id="JSYZ01000002">
    <property type="protein sequence ID" value="KPA92977.1"/>
    <property type="molecule type" value="Genomic_DNA"/>
</dbReference>
<name>A0A0M9GJT5_9PSED</name>
<dbReference type="PATRIC" id="fig|50340.43.peg.2725"/>
<accession>A0A0M9GJT5</accession>
<reference evidence="1 2" key="1">
    <citation type="journal article" date="2015" name="PLoS ONE">
        <title>Rice-Infecting Pseudomonas Genomes Are Highly Accessorized and Harbor Multiple Putative Virulence Mechanisms to Cause Sheath Brown Rot.</title>
        <authorList>
            <person name="Quibod I.L."/>
            <person name="Grande G."/>
            <person name="Oreiro E.G."/>
            <person name="Borja F.N."/>
            <person name="Dossa G.S."/>
            <person name="Mauleon R."/>
            <person name="Cruz C.V."/>
            <person name="Oliva R."/>
        </authorList>
    </citation>
    <scope>NUCLEOTIDE SEQUENCE [LARGE SCALE GENOMIC DNA]</scope>
    <source>
        <strain evidence="1 2">IRRI 6609</strain>
    </source>
</reference>
<dbReference type="RefSeq" id="WP_054061900.1">
    <property type="nucleotide sequence ID" value="NZ_JSYZ01000002.1"/>
</dbReference>
<dbReference type="AlphaFoldDB" id="A0A0M9GJT5"/>